<keyword evidence="4 5" id="KW-0560">Oxidoreductase</keyword>
<protein>
    <recommendedName>
        <fullName evidence="5">Pyridoxine/pyridoxamine 5'-phosphate oxidase</fullName>
        <ecNumber evidence="5">1.4.3.5</ecNumber>
    </recommendedName>
    <alternativeName>
        <fullName evidence="5">PNP/PMP oxidase</fullName>
        <shortName evidence="5">PNPOx</shortName>
    </alternativeName>
    <alternativeName>
        <fullName evidence="5">Pyridoxal 5'-phosphate synthase</fullName>
    </alternativeName>
</protein>
<evidence type="ECO:0000256" key="1">
    <source>
        <dbReference type="ARBA" id="ARBA00007301"/>
    </source>
</evidence>
<feature type="binding site" evidence="5">
    <location>
        <position position="128"/>
    </location>
    <ligand>
        <name>substrate</name>
    </ligand>
</feature>
<feature type="binding site" evidence="5">
    <location>
        <begin position="58"/>
        <end position="63"/>
    </location>
    <ligand>
        <name>FMN</name>
        <dbReference type="ChEBI" id="CHEBI:58210"/>
    </ligand>
</feature>
<accession>A0ABS0AD85</accession>
<dbReference type="Pfam" id="PF01243">
    <property type="entry name" value="PNPOx_N"/>
    <property type="match status" value="1"/>
</dbReference>
<dbReference type="SUPFAM" id="SSF50475">
    <property type="entry name" value="FMN-binding split barrel"/>
    <property type="match status" value="1"/>
</dbReference>
<keyword evidence="9" id="KW-1185">Reference proteome</keyword>
<comment type="subunit">
    <text evidence="5">Homodimer.</text>
</comment>
<feature type="binding site" evidence="5">
    <location>
        <position position="102"/>
    </location>
    <ligand>
        <name>FMN</name>
        <dbReference type="ChEBI" id="CHEBI:58210"/>
    </ligand>
</feature>
<proteinExistence type="inferred from homology"/>
<feature type="binding site" evidence="5">
    <location>
        <position position="79"/>
    </location>
    <ligand>
        <name>FMN</name>
        <dbReference type="ChEBI" id="CHEBI:58210"/>
    </ligand>
</feature>
<evidence type="ECO:0000256" key="5">
    <source>
        <dbReference type="HAMAP-Rule" id="MF_01629"/>
    </source>
</evidence>
<feature type="binding site" evidence="5">
    <location>
        <begin position="137"/>
        <end position="138"/>
    </location>
    <ligand>
        <name>FMN</name>
        <dbReference type="ChEBI" id="CHEBI:58210"/>
    </ligand>
</feature>
<organism evidence="8 9">
    <name type="scientific">Alloalcanivorax venustensis ISO4</name>
    <dbReference type="NCBI Taxonomy" id="1177184"/>
    <lineage>
        <taxon>Bacteria</taxon>
        <taxon>Pseudomonadati</taxon>
        <taxon>Pseudomonadota</taxon>
        <taxon>Gammaproteobacteria</taxon>
        <taxon>Oceanospirillales</taxon>
        <taxon>Alcanivoracaceae</taxon>
        <taxon>Alloalcanivorax</taxon>
    </lineage>
</organism>
<dbReference type="PANTHER" id="PTHR10851">
    <property type="entry name" value="PYRIDOXINE-5-PHOSPHATE OXIDASE"/>
    <property type="match status" value="1"/>
</dbReference>
<name>A0ABS0AD85_9GAMM</name>
<evidence type="ECO:0000256" key="4">
    <source>
        <dbReference type="ARBA" id="ARBA00023002"/>
    </source>
</evidence>
<comment type="catalytic activity">
    <reaction evidence="5">
        <text>pyridoxine 5'-phosphate + O2 = pyridoxal 5'-phosphate + H2O2</text>
        <dbReference type="Rhea" id="RHEA:15149"/>
        <dbReference type="ChEBI" id="CHEBI:15379"/>
        <dbReference type="ChEBI" id="CHEBI:16240"/>
        <dbReference type="ChEBI" id="CHEBI:58589"/>
        <dbReference type="ChEBI" id="CHEBI:597326"/>
        <dbReference type="EC" id="1.4.3.5"/>
    </reaction>
</comment>
<reference evidence="8 9" key="1">
    <citation type="submission" date="2012-09" db="EMBL/GenBank/DDBJ databases">
        <title>Genome Sequence of alkane-degrading Bacterium Alcanivorax venustensis ISO4.</title>
        <authorList>
            <person name="Lai Q."/>
            <person name="Shao Z."/>
        </authorList>
    </citation>
    <scope>NUCLEOTIDE SEQUENCE [LARGE SCALE GENOMIC DNA]</scope>
    <source>
        <strain evidence="8 9">ISO4</strain>
    </source>
</reference>
<dbReference type="NCBIfam" id="NF004231">
    <property type="entry name" value="PRK05679.1"/>
    <property type="match status" value="1"/>
</dbReference>
<feature type="domain" description="Pyridoxamine 5'-phosphate oxidase N-terminal" evidence="6">
    <location>
        <begin position="31"/>
        <end position="150"/>
    </location>
</feature>
<comment type="similarity">
    <text evidence="1 5">Belongs to the pyridoxamine 5'-phosphate oxidase family.</text>
</comment>
<dbReference type="EMBL" id="ARXR01000004">
    <property type="protein sequence ID" value="MBF5052028.1"/>
    <property type="molecule type" value="Genomic_DNA"/>
</dbReference>
<comment type="pathway">
    <text evidence="5">Cofactor metabolism; pyridoxal 5'-phosphate salvage; pyridoxal 5'-phosphate from pyridoxine 5'-phosphate: step 1/1.</text>
</comment>
<dbReference type="InterPro" id="IPR011576">
    <property type="entry name" value="Pyridox_Oxase_N"/>
</dbReference>
<dbReference type="PANTHER" id="PTHR10851:SF0">
    <property type="entry name" value="PYRIDOXINE-5'-PHOSPHATE OXIDASE"/>
    <property type="match status" value="1"/>
</dbReference>
<comment type="function">
    <text evidence="5">Catalyzes the oxidation of either pyridoxine 5'-phosphate (PNP) or pyridoxamine 5'-phosphate (PMP) into pyridoxal 5'-phosphate (PLP).</text>
</comment>
<dbReference type="HAMAP" id="MF_01629">
    <property type="entry name" value="PdxH"/>
    <property type="match status" value="1"/>
</dbReference>
<keyword evidence="5" id="KW-0664">Pyridoxine biosynthesis</keyword>
<feature type="binding site" evidence="5">
    <location>
        <position position="124"/>
    </location>
    <ligand>
        <name>substrate</name>
    </ligand>
</feature>
<comment type="caution">
    <text evidence="8">The sequence shown here is derived from an EMBL/GenBank/DDBJ whole genome shotgun (WGS) entry which is preliminary data.</text>
</comment>
<dbReference type="PIRSF" id="PIRSF000190">
    <property type="entry name" value="Pyd_amn-ph_oxd"/>
    <property type="match status" value="1"/>
</dbReference>
<feature type="binding site" evidence="5">
    <location>
        <position position="63"/>
    </location>
    <ligand>
        <name>substrate</name>
    </ligand>
</feature>
<dbReference type="InterPro" id="IPR012349">
    <property type="entry name" value="Split_barrel_FMN-bd"/>
</dbReference>
<evidence type="ECO:0000313" key="9">
    <source>
        <dbReference type="Proteomes" id="UP000644441"/>
    </source>
</evidence>
<feature type="binding site" evidence="5">
    <location>
        <begin position="188"/>
        <end position="190"/>
    </location>
    <ligand>
        <name>substrate</name>
    </ligand>
</feature>
<evidence type="ECO:0000259" key="6">
    <source>
        <dbReference type="Pfam" id="PF01243"/>
    </source>
</evidence>
<evidence type="ECO:0000313" key="8">
    <source>
        <dbReference type="EMBL" id="MBF5052028.1"/>
    </source>
</evidence>
<sequence>MKDVRQEYHAPGLTEADLLADPVEQARRWVDDAINAELPLANAMTLATVSADGRPSSRVVLLKGIEDGGFVFFTHYDSRKGDDIAANPNVSFVMFWGPFDRQLIVNGRAEKIPAQQSRNYFASRPRGSQLSAAVSHQSRPASREQLEADMAKLDEQYPEGETIPMPETWGGYRIVPEEIQFWHGRPSRLHDRFRYIRDGGEWARERLAP</sequence>
<evidence type="ECO:0000259" key="7">
    <source>
        <dbReference type="Pfam" id="PF10590"/>
    </source>
</evidence>
<dbReference type="InterPro" id="IPR019576">
    <property type="entry name" value="Pyridoxamine_oxidase_dimer_C"/>
</dbReference>
<dbReference type="Pfam" id="PF10590">
    <property type="entry name" value="PNP_phzG_C"/>
    <property type="match status" value="1"/>
</dbReference>
<dbReference type="Proteomes" id="UP000644441">
    <property type="component" value="Unassembled WGS sequence"/>
</dbReference>
<gene>
    <name evidence="5" type="primary">pdxH</name>
    <name evidence="8" type="ORF">ISO4_00630</name>
</gene>
<evidence type="ECO:0000256" key="3">
    <source>
        <dbReference type="ARBA" id="ARBA00022643"/>
    </source>
</evidence>
<feature type="binding site" evidence="5">
    <location>
        <position position="80"/>
    </location>
    <ligand>
        <name>FMN</name>
        <dbReference type="ChEBI" id="CHEBI:58210"/>
    </ligand>
</feature>
<keyword evidence="3 5" id="KW-0288">FMN</keyword>
<feature type="domain" description="Pyridoxine 5'-phosphate oxidase dimerisation C-terminal" evidence="7">
    <location>
        <begin position="169"/>
        <end position="209"/>
    </location>
</feature>
<dbReference type="InterPro" id="IPR000659">
    <property type="entry name" value="Pyridox_Oxase"/>
</dbReference>
<comment type="catalytic activity">
    <reaction evidence="5">
        <text>pyridoxamine 5'-phosphate + O2 + H2O = pyridoxal 5'-phosphate + H2O2 + NH4(+)</text>
        <dbReference type="Rhea" id="RHEA:15817"/>
        <dbReference type="ChEBI" id="CHEBI:15377"/>
        <dbReference type="ChEBI" id="CHEBI:15379"/>
        <dbReference type="ChEBI" id="CHEBI:16240"/>
        <dbReference type="ChEBI" id="CHEBI:28938"/>
        <dbReference type="ChEBI" id="CHEBI:58451"/>
        <dbReference type="ChEBI" id="CHEBI:597326"/>
        <dbReference type="EC" id="1.4.3.5"/>
    </reaction>
</comment>
<evidence type="ECO:0000256" key="2">
    <source>
        <dbReference type="ARBA" id="ARBA00022630"/>
    </source>
</evidence>
<dbReference type="EC" id="1.4.3.5" evidence="5"/>
<dbReference type="Gene3D" id="2.30.110.10">
    <property type="entry name" value="Electron Transport, Fmn-binding Protein, Chain A"/>
    <property type="match status" value="1"/>
</dbReference>
<keyword evidence="2 5" id="KW-0285">Flavoprotein</keyword>
<dbReference type="NCBIfam" id="TIGR00558">
    <property type="entry name" value="pdxH"/>
    <property type="match status" value="1"/>
</dbReference>
<feature type="binding site" evidence="5">
    <location>
        <begin position="73"/>
        <end position="74"/>
    </location>
    <ligand>
        <name>FMN</name>
        <dbReference type="ChEBI" id="CHEBI:58210"/>
    </ligand>
</feature>
<feature type="binding site" evidence="5">
    <location>
        <position position="192"/>
    </location>
    <ligand>
        <name>FMN</name>
        <dbReference type="ChEBI" id="CHEBI:58210"/>
    </ligand>
</feature>
<comment type="pathway">
    <text evidence="5">Cofactor metabolism; pyridoxal 5'-phosphate salvage; pyridoxal 5'-phosphate from pyridoxamine 5'-phosphate: step 1/1.</text>
</comment>
<dbReference type="RefSeq" id="WP_194855130.1">
    <property type="nucleotide sequence ID" value="NZ_ARXR01000004.1"/>
</dbReference>
<feature type="binding site" evidence="5">
    <location>
        <position position="182"/>
    </location>
    <ligand>
        <name>FMN</name>
        <dbReference type="ChEBI" id="CHEBI:58210"/>
    </ligand>
</feature>
<comment type="cofactor">
    <cofactor evidence="5">
        <name>FMN</name>
        <dbReference type="ChEBI" id="CHEBI:58210"/>
    </cofactor>
    <text evidence="5">Binds 1 FMN per subunit.</text>
</comment>
<feature type="binding site" evidence="5">
    <location>
        <position position="120"/>
    </location>
    <ligand>
        <name>substrate</name>
    </ligand>
</feature>